<sequence>MLNTYLVFRIFIRHQLLEFRRSNLFSQNLWINMLIGLTIIILAYGFTYFILLSDSILRNLAEVENTLELIHAEFLKLLLFYLHFRIQVQSVSALNIKHYKFLPISSSTIISYVILRSFFSFWGFITMLIVTPLYAKYLLFKDHWKLTEFLIYEFGLFLVCICSNLVHALIKRSLGKGYLVFIMFLIFSIILLSNDKIEIWSVSFFINLIDKPLFVITILCVFIYLLYEITFYYFSKNIYTDLKN</sequence>
<dbReference type="AlphaFoldDB" id="A0A1I2JQ00"/>
<proteinExistence type="predicted"/>
<dbReference type="EMBL" id="FONY01000060">
    <property type="protein sequence ID" value="SFF56882.1"/>
    <property type="molecule type" value="Genomic_DNA"/>
</dbReference>
<organism evidence="2 3">
    <name type="scientific">Thermoflexibacter ruber</name>
    <dbReference type="NCBI Taxonomy" id="1003"/>
    <lineage>
        <taxon>Bacteria</taxon>
        <taxon>Pseudomonadati</taxon>
        <taxon>Bacteroidota</taxon>
        <taxon>Cytophagia</taxon>
        <taxon>Cytophagales</taxon>
        <taxon>Thermoflexibacteraceae</taxon>
        <taxon>Thermoflexibacter</taxon>
    </lineage>
</organism>
<evidence type="ECO:0000313" key="3">
    <source>
        <dbReference type="Proteomes" id="UP000199513"/>
    </source>
</evidence>
<keyword evidence="1" id="KW-0812">Transmembrane</keyword>
<name>A0A1I2JQ00_9BACT</name>
<feature type="transmembrane region" description="Helical" evidence="1">
    <location>
        <begin position="213"/>
        <end position="234"/>
    </location>
</feature>
<evidence type="ECO:0008006" key="4">
    <source>
        <dbReference type="Google" id="ProtNLM"/>
    </source>
</evidence>
<accession>A0A1I2JQ00</accession>
<dbReference type="RefSeq" id="WP_221407723.1">
    <property type="nucleotide sequence ID" value="NZ_FONY01000060.1"/>
</dbReference>
<feature type="transmembrane region" description="Helical" evidence="1">
    <location>
        <begin position="177"/>
        <end position="193"/>
    </location>
</feature>
<feature type="transmembrane region" description="Helical" evidence="1">
    <location>
        <begin position="29"/>
        <end position="50"/>
    </location>
</feature>
<feature type="transmembrane region" description="Helical" evidence="1">
    <location>
        <begin position="150"/>
        <end position="170"/>
    </location>
</feature>
<keyword evidence="1" id="KW-0472">Membrane</keyword>
<evidence type="ECO:0000313" key="2">
    <source>
        <dbReference type="EMBL" id="SFF56882.1"/>
    </source>
</evidence>
<dbReference type="Proteomes" id="UP000199513">
    <property type="component" value="Unassembled WGS sequence"/>
</dbReference>
<protein>
    <recommendedName>
        <fullName evidence="4">ABC-2 family transporter protein</fullName>
    </recommendedName>
</protein>
<reference evidence="2 3" key="1">
    <citation type="submission" date="2016-10" db="EMBL/GenBank/DDBJ databases">
        <authorList>
            <person name="de Groot N.N."/>
        </authorList>
    </citation>
    <scope>NUCLEOTIDE SEQUENCE [LARGE SCALE GENOMIC DNA]</scope>
    <source>
        <strain>GEY</strain>
        <strain evidence="3">DSM 9560</strain>
    </source>
</reference>
<evidence type="ECO:0000256" key="1">
    <source>
        <dbReference type="SAM" id="Phobius"/>
    </source>
</evidence>
<keyword evidence="1" id="KW-1133">Transmembrane helix</keyword>
<dbReference type="STRING" id="1003.SAMN04488541_106018"/>
<gene>
    <name evidence="2" type="ORF">SAMN04488541_106018</name>
</gene>
<feature type="transmembrane region" description="Helical" evidence="1">
    <location>
        <begin position="109"/>
        <end position="130"/>
    </location>
</feature>
<dbReference type="InterPro" id="IPR043742">
    <property type="entry name" value="DUF5687"/>
</dbReference>
<keyword evidence="3" id="KW-1185">Reference proteome</keyword>
<dbReference type="Pfam" id="PF18940">
    <property type="entry name" value="DUF5687"/>
    <property type="match status" value="1"/>
</dbReference>